<evidence type="ECO:0000256" key="7">
    <source>
        <dbReference type="ARBA" id="ARBA00022705"/>
    </source>
</evidence>
<feature type="domain" description="DNA polymerase III beta sliding clamp C-terminal" evidence="13">
    <location>
        <begin position="252"/>
        <end position="356"/>
    </location>
</feature>
<comment type="subunit">
    <text evidence="10">Forms a ring-shaped head-to-tail homodimer around DNA.</text>
</comment>
<keyword evidence="4 10" id="KW-0963">Cytoplasm</keyword>
<accession>A0ABQ6G999</accession>
<comment type="caution">
    <text evidence="14">The sequence shown here is derived from an EMBL/GenBank/DDBJ whole genome shotgun (WGS) entry which is preliminary data.</text>
</comment>
<evidence type="ECO:0000259" key="13">
    <source>
        <dbReference type="Pfam" id="PF02768"/>
    </source>
</evidence>
<dbReference type="NCBIfam" id="TIGR00663">
    <property type="entry name" value="dnan"/>
    <property type="match status" value="1"/>
</dbReference>
<dbReference type="InterPro" id="IPR046938">
    <property type="entry name" value="DNA_clamp_sf"/>
</dbReference>
<proteinExistence type="inferred from homology"/>
<comment type="similarity">
    <text evidence="2 10">Belongs to the beta sliding clamp family.</text>
</comment>
<reference evidence="14 15" key="1">
    <citation type="submission" date="2023-03" db="EMBL/GenBank/DDBJ databases">
        <title>Draft genome sequence of the bacteria which degrade cell wall of Tricholomamatutake.</title>
        <authorList>
            <person name="Konishi Y."/>
            <person name="Fukuta Y."/>
            <person name="Shirasaka N."/>
        </authorList>
    </citation>
    <scope>NUCLEOTIDE SEQUENCE [LARGE SCALE GENOMIC DNA]</scope>
    <source>
        <strain evidence="15">mu1</strain>
    </source>
</reference>
<sequence length="374" mass="40999">MLVQIRKDTLINAVQHVLRAVAVNSPIPILQGIDIHAGTDGIILTASNISMTIQYKIPQDNVSTTVQRAGAVVIPARYFYDVIRKLNNEVVVLELKDKLVLTVMSGGSRVSLCGMDSTEFPSLNNEELYSKRMQINNLMFRSAIKQVAIVASTSETRPVLTGVFFECDNDSLNLIATDGIRLAYQNLHNKNSSNDNFKAIIPAKNLYEISKMLIDDDVTTEIEVSGNRIQFKASGLKVQSALIDGTFPSIKNVVPKSYLCEILVNRIGLLQAVECVTVLASESVIKLVADPNKLKLLSSTAEVGDIENEVSLMEMLGDGFNISLNGKFLIDILRNCDCTSLRLKYAGKNNPIAVLPNDSGISTLFLITPIRTHT</sequence>
<dbReference type="Gene3D" id="3.10.150.10">
    <property type="entry name" value="DNA Polymerase III, subunit A, domain 2"/>
    <property type="match status" value="1"/>
</dbReference>
<dbReference type="Gene3D" id="3.70.10.10">
    <property type="match status" value="1"/>
</dbReference>
<evidence type="ECO:0000256" key="5">
    <source>
        <dbReference type="ARBA" id="ARBA00022679"/>
    </source>
</evidence>
<comment type="subcellular location">
    <subcellularLocation>
        <location evidence="1 10">Cytoplasm</location>
    </subcellularLocation>
</comment>
<keyword evidence="9" id="KW-0238">DNA-binding</keyword>
<dbReference type="PANTHER" id="PTHR30478:SF0">
    <property type="entry name" value="BETA SLIDING CLAMP"/>
    <property type="match status" value="1"/>
</dbReference>
<name>A0ABQ6G999_9BACL</name>
<keyword evidence="15" id="KW-1185">Reference proteome</keyword>
<dbReference type="InterPro" id="IPR001001">
    <property type="entry name" value="DNA_polIII_beta"/>
</dbReference>
<dbReference type="PIRSF" id="PIRSF000804">
    <property type="entry name" value="DNA_pol_III_b"/>
    <property type="match status" value="1"/>
</dbReference>
<evidence type="ECO:0000313" key="14">
    <source>
        <dbReference type="EMBL" id="GLX67539.1"/>
    </source>
</evidence>
<dbReference type="InterPro" id="IPR022634">
    <property type="entry name" value="DNA_polIII_beta_N"/>
</dbReference>
<evidence type="ECO:0000256" key="1">
    <source>
        <dbReference type="ARBA" id="ARBA00004496"/>
    </source>
</evidence>
<dbReference type="InterPro" id="IPR022637">
    <property type="entry name" value="DNA_polIII_beta_cen"/>
</dbReference>
<evidence type="ECO:0000256" key="6">
    <source>
        <dbReference type="ARBA" id="ARBA00022695"/>
    </source>
</evidence>
<evidence type="ECO:0000256" key="8">
    <source>
        <dbReference type="ARBA" id="ARBA00022932"/>
    </source>
</evidence>
<dbReference type="EMBL" id="BSSQ01000007">
    <property type="protein sequence ID" value="GLX67539.1"/>
    <property type="molecule type" value="Genomic_DNA"/>
</dbReference>
<evidence type="ECO:0000256" key="9">
    <source>
        <dbReference type="ARBA" id="ARBA00023125"/>
    </source>
</evidence>
<evidence type="ECO:0000313" key="15">
    <source>
        <dbReference type="Proteomes" id="UP001157114"/>
    </source>
</evidence>
<evidence type="ECO:0000259" key="12">
    <source>
        <dbReference type="Pfam" id="PF02767"/>
    </source>
</evidence>
<feature type="domain" description="DNA polymerase III beta sliding clamp N-terminal" evidence="11">
    <location>
        <begin position="2"/>
        <end position="123"/>
    </location>
</feature>
<dbReference type="PANTHER" id="PTHR30478">
    <property type="entry name" value="DNA POLYMERASE III SUBUNIT BETA"/>
    <property type="match status" value="1"/>
</dbReference>
<dbReference type="Pfam" id="PF02768">
    <property type="entry name" value="DNA_pol3_beta_3"/>
    <property type="match status" value="1"/>
</dbReference>
<evidence type="ECO:0000256" key="10">
    <source>
        <dbReference type="PIRNR" id="PIRNR000804"/>
    </source>
</evidence>
<dbReference type="SUPFAM" id="SSF55979">
    <property type="entry name" value="DNA clamp"/>
    <property type="match status" value="3"/>
</dbReference>
<dbReference type="RefSeq" id="WP_284238295.1">
    <property type="nucleotide sequence ID" value="NZ_BSSQ01000007.1"/>
</dbReference>
<evidence type="ECO:0000256" key="3">
    <source>
        <dbReference type="ARBA" id="ARBA00021035"/>
    </source>
</evidence>
<organism evidence="14 15">
    <name type="scientific">Paenibacillus glycanilyticus</name>
    <dbReference type="NCBI Taxonomy" id="126569"/>
    <lineage>
        <taxon>Bacteria</taxon>
        <taxon>Bacillati</taxon>
        <taxon>Bacillota</taxon>
        <taxon>Bacilli</taxon>
        <taxon>Bacillales</taxon>
        <taxon>Paenibacillaceae</taxon>
        <taxon>Paenibacillus</taxon>
    </lineage>
</organism>
<evidence type="ECO:0000256" key="4">
    <source>
        <dbReference type="ARBA" id="ARBA00022490"/>
    </source>
</evidence>
<dbReference type="Pfam" id="PF00712">
    <property type="entry name" value="DNA_pol3_beta"/>
    <property type="match status" value="1"/>
</dbReference>
<dbReference type="SMART" id="SM00480">
    <property type="entry name" value="POL3Bc"/>
    <property type="match status" value="1"/>
</dbReference>
<keyword evidence="6 10" id="KW-0548">Nucleotidyltransferase</keyword>
<dbReference type="InterPro" id="IPR022635">
    <property type="entry name" value="DNA_polIII_beta_C"/>
</dbReference>
<keyword evidence="8 10" id="KW-0239">DNA-directed DNA polymerase</keyword>
<dbReference type="Pfam" id="PF02767">
    <property type="entry name" value="DNA_pol3_beta_2"/>
    <property type="match status" value="1"/>
</dbReference>
<dbReference type="CDD" id="cd00140">
    <property type="entry name" value="beta_clamp"/>
    <property type="match status" value="1"/>
</dbReference>
<keyword evidence="5 10" id="KW-0808">Transferase</keyword>
<evidence type="ECO:0000259" key="11">
    <source>
        <dbReference type="Pfam" id="PF00712"/>
    </source>
</evidence>
<dbReference type="Proteomes" id="UP001157114">
    <property type="component" value="Unassembled WGS sequence"/>
</dbReference>
<keyword evidence="7 10" id="KW-0235">DNA replication</keyword>
<comment type="function">
    <text evidence="10">Confers DNA tethering and processivity to DNA polymerases and other proteins. Acts as a clamp, forming a ring around DNA (a reaction catalyzed by the clamp-loading complex) which diffuses in an ATP-independent manner freely and bidirectionally along dsDNA. Initially characterized for its ability to contact the catalytic subunit of DNA polymerase III (Pol III), a complex, multichain enzyme responsible for most of the replicative synthesis in bacteria; Pol III exhibits 3'-5' exonuclease proofreading activity. The beta chain is required for initiation of replication as well as for processivity of DNA replication.</text>
</comment>
<evidence type="ECO:0000256" key="2">
    <source>
        <dbReference type="ARBA" id="ARBA00010752"/>
    </source>
</evidence>
<gene>
    <name evidence="14" type="primary">dnaN_1</name>
    <name evidence="14" type="ORF">MU1_18840</name>
</gene>
<feature type="domain" description="DNA polymerase III beta sliding clamp central" evidence="12">
    <location>
        <begin position="135"/>
        <end position="248"/>
    </location>
</feature>
<protein>
    <recommendedName>
        <fullName evidence="3 10">Beta sliding clamp</fullName>
    </recommendedName>
</protein>